<protein>
    <recommendedName>
        <fullName evidence="6">Transcription repressor</fullName>
    </recommendedName>
    <alternativeName>
        <fullName evidence="6">Ovate family protein</fullName>
    </alternativeName>
</protein>
<dbReference type="GO" id="GO:0005634">
    <property type="term" value="C:nucleus"/>
    <property type="evidence" value="ECO:0007669"/>
    <property type="project" value="UniProtKB-SubCell"/>
</dbReference>
<dbReference type="GO" id="GO:0045892">
    <property type="term" value="P:negative regulation of DNA-templated transcription"/>
    <property type="evidence" value="ECO:0007669"/>
    <property type="project" value="UniProtKB-UniRule"/>
</dbReference>
<proteinExistence type="predicted"/>
<evidence type="ECO:0000256" key="1">
    <source>
        <dbReference type="ARBA" id="ARBA00004123"/>
    </source>
</evidence>
<dbReference type="PROSITE" id="PS51754">
    <property type="entry name" value="OVATE"/>
    <property type="match status" value="1"/>
</dbReference>
<dbReference type="InterPro" id="IPR006458">
    <property type="entry name" value="Ovate_C"/>
</dbReference>
<evidence type="ECO:0000259" key="7">
    <source>
        <dbReference type="PROSITE" id="PS51754"/>
    </source>
</evidence>
<keyword evidence="5 6" id="KW-0539">Nucleus</keyword>
<sequence>MGKKMKLPFLSNTTLARSSSWPWPSCHQTRTLSFRNNNDSNNNMLIKTINSVFLDVDHQTRRTPPDSSWFTNSSESATASFSTASDESRGESVENVIRGLRSERLFFEPGLGETSSILEEAKAAGGFPFKESSVLSMESRDPYVDFKKSMEEMVEAHGLKDWEDLEELLSWYLRVNGKSNHGYIVGAFVDLLVAFAFTTASASASTNTTTTTCCSCSCSHHHHHHSPSSPLSFYTSSSSDIDSSSTPCVSSLEADHQEIVGPSLSSLFEADSHHKED</sequence>
<gene>
    <name evidence="8" type="ORF">LWI29_005595</name>
</gene>
<feature type="domain" description="OVATE" evidence="7">
    <location>
        <begin position="135"/>
        <end position="194"/>
    </location>
</feature>
<evidence type="ECO:0000256" key="4">
    <source>
        <dbReference type="ARBA" id="ARBA00023163"/>
    </source>
</evidence>
<evidence type="ECO:0000256" key="5">
    <source>
        <dbReference type="ARBA" id="ARBA00023242"/>
    </source>
</evidence>
<evidence type="ECO:0000256" key="2">
    <source>
        <dbReference type="ARBA" id="ARBA00022491"/>
    </source>
</evidence>
<keyword evidence="4 6" id="KW-0804">Transcription</keyword>
<evidence type="ECO:0000313" key="9">
    <source>
        <dbReference type="Proteomes" id="UP001168877"/>
    </source>
</evidence>
<dbReference type="NCBIfam" id="TIGR01568">
    <property type="entry name" value="A_thal_3678"/>
    <property type="match status" value="1"/>
</dbReference>
<comment type="caution">
    <text evidence="8">The sequence shown here is derived from an EMBL/GenBank/DDBJ whole genome shotgun (WGS) entry which is preliminary data.</text>
</comment>
<comment type="subcellular location">
    <subcellularLocation>
        <location evidence="1 6">Nucleus</location>
    </subcellularLocation>
</comment>
<accession>A0AA39VFR9</accession>
<dbReference type="AlphaFoldDB" id="A0AA39VFR9"/>
<dbReference type="EMBL" id="JAUESC010000383">
    <property type="protein sequence ID" value="KAK0583959.1"/>
    <property type="molecule type" value="Genomic_DNA"/>
</dbReference>
<dbReference type="Pfam" id="PF04844">
    <property type="entry name" value="Ovate"/>
    <property type="match status" value="1"/>
</dbReference>
<keyword evidence="9" id="KW-1185">Reference proteome</keyword>
<dbReference type="PANTHER" id="PTHR33057:SF98">
    <property type="entry name" value="TRANSCRIPTION REPRESSOR OFP18"/>
    <property type="match status" value="1"/>
</dbReference>
<keyword evidence="3 6" id="KW-0805">Transcription regulation</keyword>
<keyword evidence="2 6" id="KW-0678">Repressor</keyword>
<reference evidence="8" key="2">
    <citation type="submission" date="2023-06" db="EMBL/GenBank/DDBJ databases">
        <authorList>
            <person name="Swenson N.G."/>
            <person name="Wegrzyn J.L."/>
            <person name="Mcevoy S.L."/>
        </authorList>
    </citation>
    <scope>NUCLEOTIDE SEQUENCE</scope>
    <source>
        <strain evidence="8">NS2018</strain>
        <tissue evidence="8">Leaf</tissue>
    </source>
</reference>
<evidence type="ECO:0000256" key="6">
    <source>
        <dbReference type="RuleBase" id="RU367028"/>
    </source>
</evidence>
<reference evidence="8" key="1">
    <citation type="journal article" date="2022" name="Plant J.">
        <title>Strategies of tolerance reflected in two North American maple genomes.</title>
        <authorList>
            <person name="McEvoy S.L."/>
            <person name="Sezen U.U."/>
            <person name="Trouern-Trend A."/>
            <person name="McMahon S.M."/>
            <person name="Schaberg P.G."/>
            <person name="Yang J."/>
            <person name="Wegrzyn J.L."/>
            <person name="Swenson N.G."/>
        </authorList>
    </citation>
    <scope>NUCLEOTIDE SEQUENCE</scope>
    <source>
        <strain evidence="8">NS2018</strain>
    </source>
</reference>
<evidence type="ECO:0000256" key="3">
    <source>
        <dbReference type="ARBA" id="ARBA00023015"/>
    </source>
</evidence>
<evidence type="ECO:0000313" key="8">
    <source>
        <dbReference type="EMBL" id="KAK0583959.1"/>
    </source>
</evidence>
<dbReference type="PANTHER" id="PTHR33057">
    <property type="entry name" value="TRANSCRIPTION REPRESSOR OFP7-RELATED"/>
    <property type="match status" value="1"/>
</dbReference>
<organism evidence="8 9">
    <name type="scientific">Acer saccharum</name>
    <name type="common">Sugar maple</name>
    <dbReference type="NCBI Taxonomy" id="4024"/>
    <lineage>
        <taxon>Eukaryota</taxon>
        <taxon>Viridiplantae</taxon>
        <taxon>Streptophyta</taxon>
        <taxon>Embryophyta</taxon>
        <taxon>Tracheophyta</taxon>
        <taxon>Spermatophyta</taxon>
        <taxon>Magnoliopsida</taxon>
        <taxon>eudicotyledons</taxon>
        <taxon>Gunneridae</taxon>
        <taxon>Pentapetalae</taxon>
        <taxon>rosids</taxon>
        <taxon>malvids</taxon>
        <taxon>Sapindales</taxon>
        <taxon>Sapindaceae</taxon>
        <taxon>Hippocastanoideae</taxon>
        <taxon>Acereae</taxon>
        <taxon>Acer</taxon>
    </lineage>
</organism>
<name>A0AA39VFR9_ACESA</name>
<dbReference type="InterPro" id="IPR038933">
    <property type="entry name" value="Ovate"/>
</dbReference>
<dbReference type="Proteomes" id="UP001168877">
    <property type="component" value="Unassembled WGS sequence"/>
</dbReference>
<comment type="function">
    <text evidence="6">Transcriptional repressor that regulates multiple aspects of plant growth and development.</text>
</comment>